<comment type="similarity">
    <text evidence="2">Belongs to the sorting nexin family.</text>
</comment>
<dbReference type="InterPro" id="IPR039937">
    <property type="entry name" value="SNX20/SNX21"/>
</dbReference>
<evidence type="ECO:0000256" key="3">
    <source>
        <dbReference type="ARBA" id="ARBA00022448"/>
    </source>
</evidence>
<dbReference type="GO" id="GO:1901981">
    <property type="term" value="F:phosphatidylinositol phosphate binding"/>
    <property type="evidence" value="ECO:0007669"/>
    <property type="project" value="TreeGrafter"/>
</dbReference>
<feature type="region of interest" description="Disordered" evidence="8">
    <location>
        <begin position="22"/>
        <end position="54"/>
    </location>
</feature>
<keyword evidence="3" id="KW-0813">Transport</keyword>
<dbReference type="SUPFAM" id="SSF64268">
    <property type="entry name" value="PX domain"/>
    <property type="match status" value="1"/>
</dbReference>
<evidence type="ECO:0000256" key="1">
    <source>
        <dbReference type="ARBA" id="ARBA00004469"/>
    </source>
</evidence>
<evidence type="ECO:0000256" key="6">
    <source>
        <dbReference type="ARBA" id="ARBA00023121"/>
    </source>
</evidence>
<keyword evidence="11" id="KW-1185">Reference proteome</keyword>
<feature type="domain" description="PX" evidence="9">
    <location>
        <begin position="74"/>
        <end position="153"/>
    </location>
</feature>
<dbReference type="InterPro" id="IPR001683">
    <property type="entry name" value="PX_dom"/>
</dbReference>
<keyword evidence="4" id="KW-0967">Endosome</keyword>
<organism evidence="10 11">
    <name type="scientific">Aotus nancymaae</name>
    <name type="common">Ma's night monkey</name>
    <dbReference type="NCBI Taxonomy" id="37293"/>
    <lineage>
        <taxon>Eukaryota</taxon>
        <taxon>Metazoa</taxon>
        <taxon>Chordata</taxon>
        <taxon>Craniata</taxon>
        <taxon>Vertebrata</taxon>
        <taxon>Euteleostomi</taxon>
        <taxon>Mammalia</taxon>
        <taxon>Eutheria</taxon>
        <taxon>Euarchontoglires</taxon>
        <taxon>Primates</taxon>
        <taxon>Haplorrhini</taxon>
        <taxon>Platyrrhini</taxon>
        <taxon>Aotidae</taxon>
        <taxon>Aotus</taxon>
    </lineage>
</organism>
<dbReference type="GeneTree" id="ENSGT00530000063759"/>
<gene>
    <name evidence="10" type="primary">SNX20</name>
</gene>
<dbReference type="Ensembl" id="ENSANAT00000047073.1">
    <property type="protein sequence ID" value="ENSANAP00000029046.1"/>
    <property type="gene ID" value="ENSANAG00000032322.1"/>
</dbReference>
<dbReference type="Proteomes" id="UP000233020">
    <property type="component" value="Unplaced"/>
</dbReference>
<dbReference type="PROSITE" id="PS50195">
    <property type="entry name" value="PX"/>
    <property type="match status" value="1"/>
</dbReference>
<name>A0A2K5E766_AOTNA</name>
<protein>
    <submittedName>
        <fullName evidence="10">Sorting nexin 20</fullName>
    </submittedName>
</protein>
<evidence type="ECO:0000256" key="5">
    <source>
        <dbReference type="ARBA" id="ARBA00022927"/>
    </source>
</evidence>
<dbReference type="FunFam" id="3.30.1520.10:FF:000076">
    <property type="entry name" value="Sorting nexin 20"/>
    <property type="match status" value="1"/>
</dbReference>
<reference evidence="10" key="2">
    <citation type="submission" date="2025-09" db="UniProtKB">
        <authorList>
            <consortium name="Ensembl"/>
        </authorList>
    </citation>
    <scope>IDENTIFICATION</scope>
</reference>
<dbReference type="GO" id="GO:0031901">
    <property type="term" value="C:early endosome membrane"/>
    <property type="evidence" value="ECO:0007669"/>
    <property type="project" value="UniProtKB-SubCell"/>
</dbReference>
<keyword evidence="6" id="KW-0446">Lipid-binding</keyword>
<reference evidence="10" key="1">
    <citation type="submission" date="2025-08" db="UniProtKB">
        <authorList>
            <consortium name="Ensembl"/>
        </authorList>
    </citation>
    <scope>IDENTIFICATION</scope>
</reference>
<dbReference type="InterPro" id="IPR036871">
    <property type="entry name" value="PX_dom_sf"/>
</dbReference>
<evidence type="ECO:0000256" key="4">
    <source>
        <dbReference type="ARBA" id="ARBA00022753"/>
    </source>
</evidence>
<evidence type="ECO:0000313" key="11">
    <source>
        <dbReference type="Proteomes" id="UP000233020"/>
    </source>
</evidence>
<dbReference type="Gene3D" id="3.30.1520.10">
    <property type="entry name" value="Phox-like domain"/>
    <property type="match status" value="1"/>
</dbReference>
<dbReference type="PANTHER" id="PTHR20939">
    <property type="entry name" value="SORTING NEXIN 20, 21"/>
    <property type="match status" value="1"/>
</dbReference>
<accession>A0A2K5E766</accession>
<dbReference type="PANTHER" id="PTHR20939:SF1">
    <property type="entry name" value="SORTING NEXIN-20"/>
    <property type="match status" value="1"/>
</dbReference>
<keyword evidence="5" id="KW-0653">Protein transport</keyword>
<evidence type="ECO:0000259" key="9">
    <source>
        <dbReference type="PROSITE" id="PS50195"/>
    </source>
</evidence>
<keyword evidence="7" id="KW-0472">Membrane</keyword>
<evidence type="ECO:0000256" key="2">
    <source>
        <dbReference type="ARBA" id="ARBA00010883"/>
    </source>
</evidence>
<comment type="subcellular location">
    <subcellularLocation>
        <location evidence="1">Early endosome membrane</location>
        <topology evidence="1">Peripheral membrane protein</topology>
        <orientation evidence="1">Cytoplasmic side</orientation>
    </subcellularLocation>
</comment>
<dbReference type="GO" id="GO:0015031">
    <property type="term" value="P:protein transport"/>
    <property type="evidence" value="ECO:0007669"/>
    <property type="project" value="UniProtKB-KW"/>
</dbReference>
<dbReference type="AlphaFoldDB" id="A0A2K5E766"/>
<sequence>MASPEHPGSPGWTGPITQCTARTKQEAPATGPDLPHLGPDGHLDTHSGLSSNSSMTTRELQQYWQNEKCHWKHVKLLFEIASARIEERKVSKFVVYQIIVIQTGSFDNNKAVLERRYSDFAKLQKERLEESQLRRPMPRGITLKELTVREYLH</sequence>
<proteinExistence type="inferred from homology"/>
<evidence type="ECO:0000313" key="10">
    <source>
        <dbReference type="Ensembl" id="ENSANAP00000029046.1"/>
    </source>
</evidence>
<evidence type="ECO:0000256" key="7">
    <source>
        <dbReference type="ARBA" id="ARBA00023136"/>
    </source>
</evidence>
<evidence type="ECO:0000256" key="8">
    <source>
        <dbReference type="SAM" id="MobiDB-lite"/>
    </source>
</evidence>